<dbReference type="SUPFAM" id="SSF51735">
    <property type="entry name" value="NAD(P)-binding Rossmann-fold domains"/>
    <property type="match status" value="1"/>
</dbReference>
<evidence type="ECO:0000259" key="1">
    <source>
        <dbReference type="Pfam" id="PF13460"/>
    </source>
</evidence>
<dbReference type="Gene3D" id="3.40.50.720">
    <property type="entry name" value="NAD(P)-binding Rossmann-like Domain"/>
    <property type="match status" value="1"/>
</dbReference>
<dbReference type="Pfam" id="PF13460">
    <property type="entry name" value="NAD_binding_10"/>
    <property type="match status" value="1"/>
</dbReference>
<sequence>MRIAVLGATGPTGIQVVQEALERGHDVIALVRNPEGLGDIKHDKLQIQKVDIFQEKDLSPHLQDCEALLSCLGTRASFLGWTPITFYEDSIKPITSAMRTANLKRLVCMTAACTTRTDGEPKIISYFLRPLFLGNTLKSMSVMEAYLDQECQDVDYTVVRPPGLANTPSSGKPVTAVEGQWVPNGSGRISRRDVAKFMLDTVGSSDWSKKCVAIAMTS</sequence>
<dbReference type="PANTHER" id="PTHR15020">
    <property type="entry name" value="FLAVIN REDUCTASE-RELATED"/>
    <property type="match status" value="1"/>
</dbReference>
<proteinExistence type="predicted"/>
<name>A0AA89CAC6_PINIB</name>
<organism evidence="2 3">
    <name type="scientific">Pinctada imbricata</name>
    <name type="common">Atlantic pearl-oyster</name>
    <name type="synonym">Pinctada martensii</name>
    <dbReference type="NCBI Taxonomy" id="66713"/>
    <lineage>
        <taxon>Eukaryota</taxon>
        <taxon>Metazoa</taxon>
        <taxon>Spiralia</taxon>
        <taxon>Lophotrochozoa</taxon>
        <taxon>Mollusca</taxon>
        <taxon>Bivalvia</taxon>
        <taxon>Autobranchia</taxon>
        <taxon>Pteriomorphia</taxon>
        <taxon>Pterioida</taxon>
        <taxon>Pterioidea</taxon>
        <taxon>Pteriidae</taxon>
        <taxon>Pinctada</taxon>
    </lineage>
</organism>
<dbReference type="EMBL" id="VSWD01000002">
    <property type="protein sequence ID" value="KAK3107820.1"/>
    <property type="molecule type" value="Genomic_DNA"/>
</dbReference>
<protein>
    <recommendedName>
        <fullName evidence="1">NAD(P)-binding domain-containing protein</fullName>
    </recommendedName>
</protein>
<evidence type="ECO:0000313" key="3">
    <source>
        <dbReference type="Proteomes" id="UP001186944"/>
    </source>
</evidence>
<dbReference type="Proteomes" id="UP001186944">
    <property type="component" value="Unassembled WGS sequence"/>
</dbReference>
<feature type="domain" description="NAD(P)-binding" evidence="1">
    <location>
        <begin position="7"/>
        <end position="202"/>
    </location>
</feature>
<keyword evidence="3" id="KW-1185">Reference proteome</keyword>
<dbReference type="InterPro" id="IPR036291">
    <property type="entry name" value="NAD(P)-bd_dom_sf"/>
</dbReference>
<dbReference type="GO" id="GO:0003824">
    <property type="term" value="F:catalytic activity"/>
    <property type="evidence" value="ECO:0007669"/>
    <property type="project" value="UniProtKB-ARBA"/>
</dbReference>
<dbReference type="AlphaFoldDB" id="A0AA89CAC6"/>
<gene>
    <name evidence="2" type="ORF">FSP39_022927</name>
</gene>
<reference evidence="2" key="1">
    <citation type="submission" date="2019-08" db="EMBL/GenBank/DDBJ databases">
        <title>The improved chromosome-level genome for the pearl oyster Pinctada fucata martensii using PacBio sequencing and Hi-C.</title>
        <authorList>
            <person name="Zheng Z."/>
        </authorList>
    </citation>
    <scope>NUCLEOTIDE SEQUENCE</scope>
    <source>
        <strain evidence="2">ZZ-2019</strain>
        <tissue evidence="2">Adductor muscle</tissue>
    </source>
</reference>
<evidence type="ECO:0000313" key="2">
    <source>
        <dbReference type="EMBL" id="KAK3107820.1"/>
    </source>
</evidence>
<accession>A0AA89CAC6</accession>
<comment type="caution">
    <text evidence="2">The sequence shown here is derived from an EMBL/GenBank/DDBJ whole genome shotgun (WGS) entry which is preliminary data.</text>
</comment>
<dbReference type="InterPro" id="IPR016040">
    <property type="entry name" value="NAD(P)-bd_dom"/>
</dbReference>
<dbReference type="CDD" id="cd05244">
    <property type="entry name" value="BVR-B_like_SDR_a"/>
    <property type="match status" value="1"/>
</dbReference>
<dbReference type="PANTHER" id="PTHR15020:SF50">
    <property type="entry name" value="UPF0659 PROTEIN YMR090W"/>
    <property type="match status" value="1"/>
</dbReference>